<dbReference type="InterPro" id="IPR003141">
    <property type="entry name" value="Pol/His_phosphatase_N"/>
</dbReference>
<comment type="caution">
    <text evidence="3">The sequence shown here is derived from an EMBL/GenBank/DDBJ whole genome shotgun (WGS) entry which is preliminary data.</text>
</comment>
<accession>A0A7J0BGA6</accession>
<keyword evidence="4" id="KW-1185">Reference proteome</keyword>
<feature type="domain" description="Polymerase/histidinol phosphatase N-terminal" evidence="2">
    <location>
        <begin position="6"/>
        <end position="71"/>
    </location>
</feature>
<dbReference type="AlphaFoldDB" id="A0A7J0BGA6"/>
<proteinExistence type="predicted"/>
<evidence type="ECO:0000313" key="3">
    <source>
        <dbReference type="EMBL" id="GFM32232.1"/>
    </source>
</evidence>
<dbReference type="Pfam" id="PF02811">
    <property type="entry name" value="PHP"/>
    <property type="match status" value="1"/>
</dbReference>
<evidence type="ECO:0000313" key="4">
    <source>
        <dbReference type="Proteomes" id="UP000503840"/>
    </source>
</evidence>
<dbReference type="SUPFAM" id="SSF89550">
    <property type="entry name" value="PHP domain-like"/>
    <property type="match status" value="1"/>
</dbReference>
<dbReference type="GO" id="GO:0035312">
    <property type="term" value="F:5'-3' DNA exonuclease activity"/>
    <property type="evidence" value="ECO:0007669"/>
    <property type="project" value="TreeGrafter"/>
</dbReference>
<sequence length="288" mass="31430">MTRTYIDLHTHSTSSDGGDSPSELISLARKAGVTTLALTDHDTIDGVEEAMEAGRKLGVNVIPGCELSVATEHGELHLVGLWTSPDGTRLKQAMHDLQEHRTTRNLHIVQKLQALDIPITYEDVLEIAGTGSVGRPHIARVLMDKGYVRSMYHAFEVYLGDKGLAHVPKKVLSPKEGVTLLKEEGATVSIAHMYLHRYPLDWLEDMVATLAGFGMDAIEAYHSEHDARSTRKAVDLAARHGLALTGGSDYHGAIKPDIRLGRGKGGLYVPPFVLDDLIALRRKQGLPV</sequence>
<evidence type="ECO:0000259" key="2">
    <source>
        <dbReference type="SMART" id="SM00481"/>
    </source>
</evidence>
<dbReference type="CDD" id="cd07438">
    <property type="entry name" value="PHP_HisPPase_AMP"/>
    <property type="match status" value="1"/>
</dbReference>
<dbReference type="RefSeq" id="WP_174403916.1">
    <property type="nucleotide sequence ID" value="NZ_BLVO01000004.1"/>
</dbReference>
<dbReference type="Proteomes" id="UP000503840">
    <property type="component" value="Unassembled WGS sequence"/>
</dbReference>
<name>A0A7J0BGA6_9BACT</name>
<reference evidence="3 4" key="1">
    <citation type="submission" date="2020-05" db="EMBL/GenBank/DDBJ databases">
        <title>Draft genome sequence of Desulfovibrio sp. strain HN2T.</title>
        <authorList>
            <person name="Ueno A."/>
            <person name="Tamazawa S."/>
            <person name="Tamamura S."/>
            <person name="Murakami T."/>
            <person name="Kiyama T."/>
            <person name="Inomata H."/>
            <person name="Amano Y."/>
            <person name="Miyakawa K."/>
            <person name="Tamaki H."/>
            <person name="Naganuma T."/>
            <person name="Kaneko K."/>
        </authorList>
    </citation>
    <scope>NUCLEOTIDE SEQUENCE [LARGE SCALE GENOMIC DNA]</scope>
    <source>
        <strain evidence="3 4">HN2</strain>
    </source>
</reference>
<gene>
    <name evidence="3" type="ORF">DSM101010T_05970</name>
</gene>
<evidence type="ECO:0000256" key="1">
    <source>
        <dbReference type="SAM" id="MobiDB-lite"/>
    </source>
</evidence>
<dbReference type="InterPro" id="IPR052018">
    <property type="entry name" value="PHP_domain"/>
</dbReference>
<dbReference type="InterPro" id="IPR004013">
    <property type="entry name" value="PHP_dom"/>
</dbReference>
<dbReference type="Gene3D" id="3.20.20.140">
    <property type="entry name" value="Metal-dependent hydrolases"/>
    <property type="match status" value="1"/>
</dbReference>
<dbReference type="PANTHER" id="PTHR42924:SF3">
    <property type="entry name" value="POLYMERASE_HISTIDINOL PHOSPHATASE N-TERMINAL DOMAIN-CONTAINING PROTEIN"/>
    <property type="match status" value="1"/>
</dbReference>
<dbReference type="GO" id="GO:0004534">
    <property type="term" value="F:5'-3' RNA exonuclease activity"/>
    <property type="evidence" value="ECO:0007669"/>
    <property type="project" value="TreeGrafter"/>
</dbReference>
<dbReference type="EMBL" id="BLVO01000004">
    <property type="protein sequence ID" value="GFM32232.1"/>
    <property type="molecule type" value="Genomic_DNA"/>
</dbReference>
<protein>
    <submittedName>
        <fullName evidence="3">Phosphatase</fullName>
    </submittedName>
</protein>
<dbReference type="Gene3D" id="1.10.150.650">
    <property type="match status" value="1"/>
</dbReference>
<feature type="compositionally biased region" description="Basic and acidic residues" evidence="1">
    <location>
        <begin position="1"/>
        <end position="10"/>
    </location>
</feature>
<dbReference type="InterPro" id="IPR016195">
    <property type="entry name" value="Pol/histidinol_Pase-like"/>
</dbReference>
<dbReference type="PANTHER" id="PTHR42924">
    <property type="entry name" value="EXONUCLEASE"/>
    <property type="match status" value="1"/>
</dbReference>
<dbReference type="SMART" id="SM00481">
    <property type="entry name" value="POLIIIAc"/>
    <property type="match status" value="1"/>
</dbReference>
<organism evidence="3 4">
    <name type="scientific">Desulfovibrio subterraneus</name>
    <dbReference type="NCBI Taxonomy" id="2718620"/>
    <lineage>
        <taxon>Bacteria</taxon>
        <taxon>Pseudomonadati</taxon>
        <taxon>Thermodesulfobacteriota</taxon>
        <taxon>Desulfovibrionia</taxon>
        <taxon>Desulfovibrionales</taxon>
        <taxon>Desulfovibrionaceae</taxon>
        <taxon>Desulfovibrio</taxon>
    </lineage>
</organism>
<feature type="region of interest" description="Disordered" evidence="1">
    <location>
        <begin position="1"/>
        <end position="22"/>
    </location>
</feature>